<keyword evidence="2" id="KW-1185">Reference proteome</keyword>
<dbReference type="EMBL" id="JACHGF010000007">
    <property type="protein sequence ID" value="MBB5286003.1"/>
    <property type="molecule type" value="Genomic_DNA"/>
</dbReference>
<proteinExistence type="predicted"/>
<organism evidence="1 2">
    <name type="scientific">Rhabdobacter roseus</name>
    <dbReference type="NCBI Taxonomy" id="1655419"/>
    <lineage>
        <taxon>Bacteria</taxon>
        <taxon>Pseudomonadati</taxon>
        <taxon>Bacteroidota</taxon>
        <taxon>Cytophagia</taxon>
        <taxon>Cytophagales</taxon>
        <taxon>Cytophagaceae</taxon>
        <taxon>Rhabdobacter</taxon>
    </lineage>
</organism>
<sequence length="51" mass="5441">MAKKINGICYFKKVPAGFGRDQPGGDVGASQKYVILAYPKADAGRLPADEQ</sequence>
<protein>
    <submittedName>
        <fullName evidence="1">Uncharacterized protein</fullName>
    </submittedName>
</protein>
<accession>A0A840TXJ9</accession>
<reference evidence="1 2" key="1">
    <citation type="submission" date="2020-08" db="EMBL/GenBank/DDBJ databases">
        <title>Genomic Encyclopedia of Type Strains, Phase IV (KMG-IV): sequencing the most valuable type-strain genomes for metagenomic binning, comparative biology and taxonomic classification.</title>
        <authorList>
            <person name="Goeker M."/>
        </authorList>
    </citation>
    <scope>NUCLEOTIDE SEQUENCE [LARGE SCALE GENOMIC DNA]</scope>
    <source>
        <strain evidence="1 2">DSM 105074</strain>
    </source>
</reference>
<name>A0A840TXJ9_9BACT</name>
<dbReference type="Proteomes" id="UP000557307">
    <property type="component" value="Unassembled WGS sequence"/>
</dbReference>
<dbReference type="AlphaFoldDB" id="A0A840TXJ9"/>
<evidence type="ECO:0000313" key="2">
    <source>
        <dbReference type="Proteomes" id="UP000557307"/>
    </source>
</evidence>
<comment type="caution">
    <text evidence="1">The sequence shown here is derived from an EMBL/GenBank/DDBJ whole genome shotgun (WGS) entry which is preliminary data.</text>
</comment>
<gene>
    <name evidence="1" type="ORF">HNQ92_004163</name>
</gene>
<evidence type="ECO:0000313" key="1">
    <source>
        <dbReference type="EMBL" id="MBB5286003.1"/>
    </source>
</evidence>